<name>A0A7W8VBY5_9ACTN</name>
<dbReference type="SUPFAM" id="SSF52980">
    <property type="entry name" value="Restriction endonuclease-like"/>
    <property type="match status" value="1"/>
</dbReference>
<organism evidence="2 3">
    <name type="scientific">Nocardiopsis composta</name>
    <dbReference type="NCBI Taxonomy" id="157465"/>
    <lineage>
        <taxon>Bacteria</taxon>
        <taxon>Bacillati</taxon>
        <taxon>Actinomycetota</taxon>
        <taxon>Actinomycetes</taxon>
        <taxon>Streptosporangiales</taxon>
        <taxon>Nocardiopsidaceae</taxon>
        <taxon>Nocardiopsis</taxon>
    </lineage>
</organism>
<dbReference type="CDD" id="cd06260">
    <property type="entry name" value="DUF820-like"/>
    <property type="match status" value="1"/>
</dbReference>
<dbReference type="Pfam" id="PF05685">
    <property type="entry name" value="Uma2"/>
    <property type="match status" value="1"/>
</dbReference>
<evidence type="ECO:0000313" key="3">
    <source>
        <dbReference type="Proteomes" id="UP000572635"/>
    </source>
</evidence>
<reference evidence="2 3" key="1">
    <citation type="submission" date="2020-08" db="EMBL/GenBank/DDBJ databases">
        <title>Sequencing the genomes of 1000 actinobacteria strains.</title>
        <authorList>
            <person name="Klenk H.-P."/>
        </authorList>
    </citation>
    <scope>NUCLEOTIDE SEQUENCE [LARGE SCALE GENOMIC DNA]</scope>
    <source>
        <strain evidence="2 3">DSM 44551</strain>
    </source>
</reference>
<keyword evidence="3" id="KW-1185">Reference proteome</keyword>
<keyword evidence="2" id="KW-0255">Endonuclease</keyword>
<dbReference type="PANTHER" id="PTHR35400">
    <property type="entry name" value="SLR1083 PROTEIN"/>
    <property type="match status" value="1"/>
</dbReference>
<evidence type="ECO:0000259" key="1">
    <source>
        <dbReference type="Pfam" id="PF05685"/>
    </source>
</evidence>
<protein>
    <submittedName>
        <fullName evidence="2">Uma2 family endonuclease</fullName>
    </submittedName>
</protein>
<sequence length="171" mass="18923">MQGLSPHAQLIDGGLVFASPQRKWNASVVGFLWAELDAQAPDGHRADREMAVRLGKHQVPEPDVLVVSTEAFERETPDTHYLPQDLLLVVEAVSPDSVDHDRETKPCKYARAGIPYFWRVENEGGRTVVYTYQLDPATKGYGLTGIHHGRLKTDAPFPVVVDLAAVRAKRG</sequence>
<dbReference type="AlphaFoldDB" id="A0A7W8VBY5"/>
<dbReference type="GO" id="GO:0004519">
    <property type="term" value="F:endonuclease activity"/>
    <property type="evidence" value="ECO:0007669"/>
    <property type="project" value="UniProtKB-KW"/>
</dbReference>
<keyword evidence="2" id="KW-0378">Hydrolase</keyword>
<evidence type="ECO:0000313" key="2">
    <source>
        <dbReference type="EMBL" id="MBB5430344.1"/>
    </source>
</evidence>
<dbReference type="Gene3D" id="3.90.1570.10">
    <property type="entry name" value="tt1808, chain A"/>
    <property type="match status" value="1"/>
</dbReference>
<feature type="domain" description="Putative restriction endonuclease" evidence="1">
    <location>
        <begin position="6"/>
        <end position="133"/>
    </location>
</feature>
<keyword evidence="2" id="KW-0540">Nuclease</keyword>
<dbReference type="InterPro" id="IPR008538">
    <property type="entry name" value="Uma2"/>
</dbReference>
<gene>
    <name evidence="2" type="ORF">HDA36_000428</name>
</gene>
<accession>A0A7W8VBY5</accession>
<dbReference type="EMBL" id="JACHDB010000001">
    <property type="protein sequence ID" value="MBB5430344.1"/>
    <property type="molecule type" value="Genomic_DNA"/>
</dbReference>
<comment type="caution">
    <text evidence="2">The sequence shown here is derived from an EMBL/GenBank/DDBJ whole genome shotgun (WGS) entry which is preliminary data.</text>
</comment>
<proteinExistence type="predicted"/>
<dbReference type="InterPro" id="IPR011335">
    <property type="entry name" value="Restrct_endonuc-II-like"/>
</dbReference>
<dbReference type="Proteomes" id="UP000572635">
    <property type="component" value="Unassembled WGS sequence"/>
</dbReference>
<dbReference type="PANTHER" id="PTHR35400:SF3">
    <property type="entry name" value="SLL1072 PROTEIN"/>
    <property type="match status" value="1"/>
</dbReference>
<dbReference type="InterPro" id="IPR012296">
    <property type="entry name" value="Nuclease_put_TT1808"/>
</dbReference>